<dbReference type="Proteomes" id="UP001499884">
    <property type="component" value="Unassembled WGS sequence"/>
</dbReference>
<dbReference type="Gene3D" id="3.30.450.180">
    <property type="match status" value="1"/>
</dbReference>
<dbReference type="PROSITE" id="PS50943">
    <property type="entry name" value="HTH_CROC1"/>
    <property type="match status" value="1"/>
</dbReference>
<keyword evidence="3" id="KW-1185">Reference proteome</keyword>
<dbReference type="InterPro" id="IPR010982">
    <property type="entry name" value="Lambda_DNA-bd_dom_sf"/>
</dbReference>
<evidence type="ECO:0000313" key="2">
    <source>
        <dbReference type="EMBL" id="GAA3723432.1"/>
    </source>
</evidence>
<dbReference type="CDD" id="cd00093">
    <property type="entry name" value="HTH_XRE"/>
    <property type="match status" value="1"/>
</dbReference>
<organism evidence="2 3">
    <name type="scientific">Streptomyces tremellae</name>
    <dbReference type="NCBI Taxonomy" id="1124239"/>
    <lineage>
        <taxon>Bacteria</taxon>
        <taxon>Bacillati</taxon>
        <taxon>Actinomycetota</taxon>
        <taxon>Actinomycetes</taxon>
        <taxon>Kitasatosporales</taxon>
        <taxon>Streptomycetaceae</taxon>
        <taxon>Streptomyces</taxon>
    </lineage>
</organism>
<sequence length="276" mass="30561">MGGDAHSNELGDFLRARRGELRPADLGLAETGHRRRVAGLRREEVASLASISPDFYTRLEQGRRQPSEQVLDTLARVLGLSEEERDYAFELAGLGPARRPRPPQRVLPHLRRILDGLTTVPAVVIGLRTDILAWNPPAAALFTDFARLPRAERNFLRLVFLDPGVRSLYPEWERVAAAGVAQLRREAAQHPDDPELAALVDDLSSGDPDFRRWWAAHHVAVRGAGTHTIRHPRVGELTLDWAALVSTAVPSQQLFSWTAEPGSDSEARLRALAARA</sequence>
<accession>A0ABP7ESJ5</accession>
<dbReference type="InterPro" id="IPR041413">
    <property type="entry name" value="MLTR_LBD"/>
</dbReference>
<dbReference type="SMART" id="SM00530">
    <property type="entry name" value="HTH_XRE"/>
    <property type="match status" value="1"/>
</dbReference>
<feature type="domain" description="HTH cro/C1-type" evidence="1">
    <location>
        <begin position="35"/>
        <end position="85"/>
    </location>
</feature>
<evidence type="ECO:0000313" key="3">
    <source>
        <dbReference type="Proteomes" id="UP001499884"/>
    </source>
</evidence>
<dbReference type="SUPFAM" id="SSF47413">
    <property type="entry name" value="lambda repressor-like DNA-binding domains"/>
    <property type="match status" value="1"/>
</dbReference>
<dbReference type="Pfam" id="PF17765">
    <property type="entry name" value="MLTR_LBD"/>
    <property type="match status" value="1"/>
</dbReference>
<gene>
    <name evidence="2" type="ORF">GCM10023082_21900</name>
</gene>
<dbReference type="Gene3D" id="1.10.260.40">
    <property type="entry name" value="lambda repressor-like DNA-binding domains"/>
    <property type="match status" value="1"/>
</dbReference>
<name>A0ABP7ESJ5_9ACTN</name>
<dbReference type="PANTHER" id="PTHR35010:SF2">
    <property type="entry name" value="BLL4672 PROTEIN"/>
    <property type="match status" value="1"/>
</dbReference>
<dbReference type="Pfam" id="PF13560">
    <property type="entry name" value="HTH_31"/>
    <property type="match status" value="1"/>
</dbReference>
<dbReference type="PANTHER" id="PTHR35010">
    <property type="entry name" value="BLL4672 PROTEIN-RELATED"/>
    <property type="match status" value="1"/>
</dbReference>
<comment type="caution">
    <text evidence="2">The sequence shown here is derived from an EMBL/GenBank/DDBJ whole genome shotgun (WGS) entry which is preliminary data.</text>
</comment>
<protein>
    <submittedName>
        <fullName evidence="2">Helix-turn-helix domain-containing protein</fullName>
    </submittedName>
</protein>
<dbReference type="InterPro" id="IPR001387">
    <property type="entry name" value="Cro/C1-type_HTH"/>
</dbReference>
<reference evidence="3" key="1">
    <citation type="journal article" date="2019" name="Int. J. Syst. Evol. Microbiol.">
        <title>The Global Catalogue of Microorganisms (GCM) 10K type strain sequencing project: providing services to taxonomists for standard genome sequencing and annotation.</title>
        <authorList>
            <consortium name="The Broad Institute Genomics Platform"/>
            <consortium name="The Broad Institute Genome Sequencing Center for Infectious Disease"/>
            <person name="Wu L."/>
            <person name="Ma J."/>
        </authorList>
    </citation>
    <scope>NUCLEOTIDE SEQUENCE [LARGE SCALE GENOMIC DNA]</scope>
    <source>
        <strain evidence="3">JCM 30846</strain>
    </source>
</reference>
<evidence type="ECO:0000259" key="1">
    <source>
        <dbReference type="PROSITE" id="PS50943"/>
    </source>
</evidence>
<proteinExistence type="predicted"/>
<dbReference type="RefSeq" id="WP_345644622.1">
    <property type="nucleotide sequence ID" value="NZ_BAABEP010000011.1"/>
</dbReference>
<dbReference type="EMBL" id="BAABEP010000011">
    <property type="protein sequence ID" value="GAA3723432.1"/>
    <property type="molecule type" value="Genomic_DNA"/>
</dbReference>